<dbReference type="RefSeq" id="WP_121392257.1">
    <property type="nucleotide sequence ID" value="NZ_RCDD01000002.1"/>
</dbReference>
<keyword evidence="13" id="KW-1185">Reference proteome</keyword>
<dbReference type="Proteomes" id="UP000282454">
    <property type="component" value="Unassembled WGS sequence"/>
</dbReference>
<dbReference type="Gene3D" id="1.20.5.1930">
    <property type="match status" value="1"/>
</dbReference>
<dbReference type="PANTHER" id="PTHR24421">
    <property type="entry name" value="NITRATE/NITRITE SENSOR PROTEIN NARX-RELATED"/>
    <property type="match status" value="1"/>
</dbReference>
<evidence type="ECO:0000259" key="10">
    <source>
        <dbReference type="Pfam" id="PF02518"/>
    </source>
</evidence>
<name>A0A421B5C0_9PSEU</name>
<feature type="transmembrane region" description="Helical" evidence="9">
    <location>
        <begin position="66"/>
        <end position="84"/>
    </location>
</feature>
<gene>
    <name evidence="12" type="ORF">CLV68_3982</name>
</gene>
<dbReference type="InterPro" id="IPR003594">
    <property type="entry name" value="HATPase_dom"/>
</dbReference>
<dbReference type="GO" id="GO:0016020">
    <property type="term" value="C:membrane"/>
    <property type="evidence" value="ECO:0007669"/>
    <property type="project" value="InterPro"/>
</dbReference>
<keyword evidence="9" id="KW-1133">Transmembrane helix</keyword>
<evidence type="ECO:0000256" key="1">
    <source>
        <dbReference type="ARBA" id="ARBA00000085"/>
    </source>
</evidence>
<evidence type="ECO:0000256" key="3">
    <source>
        <dbReference type="ARBA" id="ARBA00022553"/>
    </source>
</evidence>
<keyword evidence="5" id="KW-0547">Nucleotide-binding</keyword>
<proteinExistence type="predicted"/>
<dbReference type="AlphaFoldDB" id="A0A421B5C0"/>
<dbReference type="Gene3D" id="3.30.565.10">
    <property type="entry name" value="Histidine kinase-like ATPase, C-terminal domain"/>
    <property type="match status" value="1"/>
</dbReference>
<comment type="caution">
    <text evidence="12">The sequence shown here is derived from an EMBL/GenBank/DDBJ whole genome shotgun (WGS) entry which is preliminary data.</text>
</comment>
<keyword evidence="3" id="KW-0597">Phosphoprotein</keyword>
<keyword evidence="9" id="KW-0472">Membrane</keyword>
<keyword evidence="9" id="KW-0812">Transmembrane</keyword>
<feature type="domain" description="Signal transduction histidine kinase subgroup 3 dimerisation and phosphoacceptor" evidence="11">
    <location>
        <begin position="169"/>
        <end position="233"/>
    </location>
</feature>
<feature type="transmembrane region" description="Helical" evidence="9">
    <location>
        <begin position="43"/>
        <end position="59"/>
    </location>
</feature>
<accession>A0A421B5C0</accession>
<reference evidence="12 13" key="1">
    <citation type="submission" date="2018-10" db="EMBL/GenBank/DDBJ databases">
        <title>Genomic Encyclopedia of Archaeal and Bacterial Type Strains, Phase II (KMG-II): from individual species to whole genera.</title>
        <authorList>
            <person name="Goeker M."/>
        </authorList>
    </citation>
    <scope>NUCLEOTIDE SEQUENCE [LARGE SCALE GENOMIC DNA]</scope>
    <source>
        <strain evidence="12 13">DSM 45657</strain>
    </source>
</reference>
<dbReference type="EC" id="2.7.13.3" evidence="2"/>
<dbReference type="GO" id="GO:0000155">
    <property type="term" value="F:phosphorelay sensor kinase activity"/>
    <property type="evidence" value="ECO:0007669"/>
    <property type="project" value="InterPro"/>
</dbReference>
<evidence type="ECO:0000259" key="11">
    <source>
        <dbReference type="Pfam" id="PF07730"/>
    </source>
</evidence>
<dbReference type="SUPFAM" id="SSF55874">
    <property type="entry name" value="ATPase domain of HSP90 chaperone/DNA topoisomerase II/histidine kinase"/>
    <property type="match status" value="1"/>
</dbReference>
<dbReference type="EMBL" id="RCDD01000002">
    <property type="protein sequence ID" value="RLK59493.1"/>
    <property type="molecule type" value="Genomic_DNA"/>
</dbReference>
<sequence length="366" mass="38020">MHELLRSLWREPRPLPAPPLRWWDWVLVGVLVPVALVEGVVRGGALSTVVAVGLVPVLLLRRSEPLLAVGGAFGACAVASVLVGHDFPDLNVMVYLVLLPFALLRWGSGREAALGAAVMAGQVGLVALLGMKSASDALAGAVVLVAVMALGAAVRYRSRARAREVDQVRLLLARDLHDTVAHHVSAMAIRAQAGIALAPTDPAAAVAALRVIDEEAALALDEMRALVRVLRAGEQVEMGPGPRVDDLARLAATGHPVVDVEVVGSAADVPAPVGATVFRLAQEAVTNARKHARNATTVQVRVEVTPTTVHLRVTDDGDPAPARPPGLGLTGMIERAALLGGTCTAGPAPERGWVVAADLPRTGAAR</sequence>
<evidence type="ECO:0000313" key="13">
    <source>
        <dbReference type="Proteomes" id="UP000282454"/>
    </source>
</evidence>
<evidence type="ECO:0000256" key="6">
    <source>
        <dbReference type="ARBA" id="ARBA00022777"/>
    </source>
</evidence>
<protein>
    <recommendedName>
        <fullName evidence="2">histidine kinase</fullName>
        <ecNumber evidence="2">2.7.13.3</ecNumber>
    </recommendedName>
</protein>
<dbReference type="GO" id="GO:0005524">
    <property type="term" value="F:ATP binding"/>
    <property type="evidence" value="ECO:0007669"/>
    <property type="project" value="UniProtKB-KW"/>
</dbReference>
<dbReference type="Pfam" id="PF07730">
    <property type="entry name" value="HisKA_3"/>
    <property type="match status" value="1"/>
</dbReference>
<dbReference type="OrthoDB" id="227596at2"/>
<dbReference type="InterPro" id="IPR011712">
    <property type="entry name" value="Sig_transdc_His_kin_sub3_dim/P"/>
</dbReference>
<comment type="catalytic activity">
    <reaction evidence="1">
        <text>ATP + protein L-histidine = ADP + protein N-phospho-L-histidine.</text>
        <dbReference type="EC" id="2.7.13.3"/>
    </reaction>
</comment>
<dbReference type="InterPro" id="IPR036890">
    <property type="entry name" value="HATPase_C_sf"/>
</dbReference>
<evidence type="ECO:0000256" key="9">
    <source>
        <dbReference type="SAM" id="Phobius"/>
    </source>
</evidence>
<evidence type="ECO:0000256" key="7">
    <source>
        <dbReference type="ARBA" id="ARBA00022840"/>
    </source>
</evidence>
<dbReference type="Pfam" id="PF02518">
    <property type="entry name" value="HATPase_c"/>
    <property type="match status" value="1"/>
</dbReference>
<keyword evidence="7" id="KW-0067">ATP-binding</keyword>
<dbReference type="GO" id="GO:0046983">
    <property type="term" value="F:protein dimerization activity"/>
    <property type="evidence" value="ECO:0007669"/>
    <property type="project" value="InterPro"/>
</dbReference>
<feature type="domain" description="Histidine kinase/HSP90-like ATPase" evidence="10">
    <location>
        <begin position="277"/>
        <end position="361"/>
    </location>
</feature>
<dbReference type="PANTHER" id="PTHR24421:SF10">
    <property type="entry name" value="NITRATE_NITRITE SENSOR PROTEIN NARQ"/>
    <property type="match status" value="1"/>
</dbReference>
<organism evidence="12 13">
    <name type="scientific">Actinokineospora cianjurensis</name>
    <dbReference type="NCBI Taxonomy" id="585224"/>
    <lineage>
        <taxon>Bacteria</taxon>
        <taxon>Bacillati</taxon>
        <taxon>Actinomycetota</taxon>
        <taxon>Actinomycetes</taxon>
        <taxon>Pseudonocardiales</taxon>
        <taxon>Pseudonocardiaceae</taxon>
        <taxon>Actinokineospora</taxon>
    </lineage>
</organism>
<evidence type="ECO:0000313" key="12">
    <source>
        <dbReference type="EMBL" id="RLK59493.1"/>
    </source>
</evidence>
<evidence type="ECO:0000256" key="8">
    <source>
        <dbReference type="ARBA" id="ARBA00023012"/>
    </source>
</evidence>
<feature type="transmembrane region" description="Helical" evidence="9">
    <location>
        <begin position="137"/>
        <end position="154"/>
    </location>
</feature>
<evidence type="ECO:0000256" key="2">
    <source>
        <dbReference type="ARBA" id="ARBA00012438"/>
    </source>
</evidence>
<feature type="transmembrane region" description="Helical" evidence="9">
    <location>
        <begin position="113"/>
        <end position="131"/>
    </location>
</feature>
<keyword evidence="4" id="KW-0808">Transferase</keyword>
<keyword evidence="6 12" id="KW-0418">Kinase</keyword>
<dbReference type="CDD" id="cd16917">
    <property type="entry name" value="HATPase_UhpB-NarQ-NarX-like"/>
    <property type="match status" value="1"/>
</dbReference>
<evidence type="ECO:0000256" key="4">
    <source>
        <dbReference type="ARBA" id="ARBA00022679"/>
    </source>
</evidence>
<feature type="transmembrane region" description="Helical" evidence="9">
    <location>
        <begin position="90"/>
        <end position="106"/>
    </location>
</feature>
<dbReference type="InterPro" id="IPR050482">
    <property type="entry name" value="Sensor_HK_TwoCompSys"/>
</dbReference>
<keyword evidence="8" id="KW-0902">Two-component regulatory system</keyword>
<evidence type="ECO:0000256" key="5">
    <source>
        <dbReference type="ARBA" id="ARBA00022741"/>
    </source>
</evidence>